<keyword evidence="7 15" id="KW-0732">Signal</keyword>
<dbReference type="GO" id="GO:0005615">
    <property type="term" value="C:extracellular space"/>
    <property type="evidence" value="ECO:0007669"/>
    <property type="project" value="TreeGrafter"/>
</dbReference>
<dbReference type="GO" id="GO:0007267">
    <property type="term" value="P:cell-cell signaling"/>
    <property type="evidence" value="ECO:0007669"/>
    <property type="project" value="InterPro"/>
</dbReference>
<dbReference type="PROSITE" id="PS50817">
    <property type="entry name" value="INTEIN_N_TER"/>
    <property type="match status" value="1"/>
</dbReference>
<evidence type="ECO:0000256" key="15">
    <source>
        <dbReference type="RuleBase" id="RU280812"/>
    </source>
</evidence>
<dbReference type="PRINTS" id="PR00632">
    <property type="entry name" value="SONICHHOG"/>
</dbReference>
<proteinExistence type="evidence at transcript level"/>
<evidence type="ECO:0000256" key="14">
    <source>
        <dbReference type="ARBA" id="ARBA00048589"/>
    </source>
</evidence>
<dbReference type="GO" id="GO:0005509">
    <property type="term" value="F:calcium ion binding"/>
    <property type="evidence" value="ECO:0007669"/>
    <property type="project" value="TreeGrafter"/>
</dbReference>
<keyword evidence="13" id="KW-0449">Lipoprotein</keyword>
<dbReference type="Pfam" id="PF01085">
    <property type="entry name" value="HH_signal"/>
    <property type="match status" value="1"/>
</dbReference>
<dbReference type="GO" id="GO:0016740">
    <property type="term" value="F:transferase activity"/>
    <property type="evidence" value="ECO:0007669"/>
    <property type="project" value="UniProtKB-KW"/>
</dbReference>
<dbReference type="GO" id="GO:0000139">
    <property type="term" value="C:Golgi membrane"/>
    <property type="evidence" value="ECO:0007669"/>
    <property type="project" value="UniProtKB-SubCell"/>
</dbReference>
<dbReference type="GO" id="GO:0010468">
    <property type="term" value="P:regulation of gene expression"/>
    <property type="evidence" value="ECO:0007669"/>
    <property type="project" value="TreeGrafter"/>
</dbReference>
<dbReference type="PANTHER" id="PTHR11889:SF31">
    <property type="entry name" value="PROTEIN HEDGEHOG"/>
    <property type="match status" value="1"/>
</dbReference>
<dbReference type="GO" id="GO:0005886">
    <property type="term" value="C:plasma membrane"/>
    <property type="evidence" value="ECO:0007669"/>
    <property type="project" value="UniProtKB-SubCell"/>
</dbReference>
<dbReference type="Gene3D" id="3.30.1380.10">
    <property type="match status" value="1"/>
</dbReference>
<dbReference type="EMBL" id="KX365119">
    <property type="protein sequence ID" value="APD15682.1"/>
    <property type="molecule type" value="mRNA"/>
</dbReference>
<dbReference type="Gene3D" id="2.170.16.10">
    <property type="entry name" value="Hedgehog/Intein (Hint) domain"/>
    <property type="match status" value="1"/>
</dbReference>
<comment type="function">
    <molecule>Protein hedgehog N-product</molecule>
    <text evidence="15">The dually lipidated hedgehog protein N-product is a morphogen which is essential for a variety of patterning events during development.</text>
</comment>
<keyword evidence="6" id="KW-0479">Metal-binding</keyword>
<evidence type="ECO:0000256" key="1">
    <source>
        <dbReference type="ARBA" id="ARBA00010649"/>
    </source>
</evidence>
<evidence type="ECO:0000256" key="10">
    <source>
        <dbReference type="ARBA" id="ARBA00022837"/>
    </source>
</evidence>
<dbReference type="SUPFAM" id="SSF55166">
    <property type="entry name" value="Hedgehog/DD-peptidase"/>
    <property type="match status" value="1"/>
</dbReference>
<evidence type="ECO:0000256" key="7">
    <source>
        <dbReference type="ARBA" id="ARBA00022729"/>
    </source>
</evidence>
<keyword evidence="5" id="KW-0808">Transferase</keyword>
<dbReference type="GO" id="GO:0048731">
    <property type="term" value="P:system development"/>
    <property type="evidence" value="ECO:0007669"/>
    <property type="project" value="UniProtKB-ARBA"/>
</dbReference>
<evidence type="ECO:0000259" key="17">
    <source>
        <dbReference type="SMART" id="SM00306"/>
    </source>
</evidence>
<dbReference type="InterPro" id="IPR050387">
    <property type="entry name" value="Hedgehog_Signaling"/>
</dbReference>
<organism evidence="18">
    <name type="scientific">Gymnomenia pellucida</name>
    <dbReference type="NCBI Taxonomy" id="1918950"/>
    <lineage>
        <taxon>Eukaryota</taxon>
        <taxon>Metazoa</taxon>
        <taxon>Spiralia</taxon>
        <taxon>Lophotrochozoa</taxon>
        <taxon>Mollusca</taxon>
        <taxon>Aplacophora</taxon>
        <taxon>Solenogastres</taxon>
        <taxon>Pholidoskepia</taxon>
        <taxon>Gymnomeniidae</taxon>
        <taxon>Gymnomenia</taxon>
    </lineage>
</organism>
<keyword evidence="12" id="KW-0564">Palmitate</keyword>
<comment type="catalytic activity">
    <reaction evidence="14">
        <text>glycyl-L-cysteinyl-[protein] + cholesterol + H(+) = [protein]-C-terminal glycyl cholesterol ester + N-terminal L-cysteinyl-[protein]</text>
        <dbReference type="Rhea" id="RHEA:59504"/>
        <dbReference type="Rhea" id="RHEA-COMP:12707"/>
        <dbReference type="Rhea" id="RHEA-COMP:15369"/>
        <dbReference type="Rhea" id="RHEA-COMP:15374"/>
        <dbReference type="ChEBI" id="CHEBI:15378"/>
        <dbReference type="ChEBI" id="CHEBI:16113"/>
        <dbReference type="ChEBI" id="CHEBI:65250"/>
        <dbReference type="ChEBI" id="CHEBI:143135"/>
        <dbReference type="ChEBI" id="CHEBI:143140"/>
    </reaction>
    <physiologicalReaction direction="left-to-right" evidence="14">
        <dbReference type="Rhea" id="RHEA:59505"/>
    </physiologicalReaction>
</comment>
<evidence type="ECO:0000256" key="11">
    <source>
        <dbReference type="ARBA" id="ARBA00023136"/>
    </source>
</evidence>
<comment type="similarity">
    <text evidence="1 15">Belongs to the hedgehog family.</text>
</comment>
<evidence type="ECO:0000256" key="6">
    <source>
        <dbReference type="ARBA" id="ARBA00022723"/>
    </source>
</evidence>
<comment type="subcellular location">
    <molecule>Sonic hedgehog protein</molecule>
    <subcellularLocation>
        <location evidence="15">Endoplasmic reticulum membrane</location>
    </subcellularLocation>
    <subcellularLocation>
        <location evidence="15">Golgi apparatus membrane</location>
    </subcellularLocation>
</comment>
<evidence type="ECO:0000256" key="9">
    <source>
        <dbReference type="ARBA" id="ARBA00022813"/>
    </source>
</evidence>
<dbReference type="GO" id="GO:0001708">
    <property type="term" value="P:cell fate specification"/>
    <property type="evidence" value="ECO:0007669"/>
    <property type="project" value="TreeGrafter"/>
</dbReference>
<dbReference type="InterPro" id="IPR001657">
    <property type="entry name" value="Hedgehog"/>
</dbReference>
<comment type="function">
    <molecule>Protein hedgehog</molecule>
    <text evidence="15">The C-terminal part of the hedgehog protein precursor displays an autoproteolysis activity that results in the cleavage of the full-length protein into two parts (N-product and C-product). In addition, the C-terminal part displays a cholesterol transferase activity that results by the covalent attachment of a cholesterol moiety to the C-terminal of the newly generated N-product.</text>
</comment>
<reference evidence="18" key="2">
    <citation type="submission" date="2016-06" db="EMBL/GenBank/DDBJ databases">
        <authorList>
            <person name="Kjaerup R.B."/>
            <person name="Dalgaard T.S."/>
            <person name="Juul-Madsen H.R."/>
        </authorList>
    </citation>
    <scope>NUCLEOTIDE SEQUENCE</scope>
</reference>
<dbReference type="PANTHER" id="PTHR11889">
    <property type="entry name" value="HEDGEHOG"/>
    <property type="match status" value="1"/>
</dbReference>
<protein>
    <recommendedName>
        <fullName evidence="15">Hedgehog protein</fullName>
    </recommendedName>
</protein>
<dbReference type="GO" id="GO:0007224">
    <property type="term" value="P:smoothened signaling pathway"/>
    <property type="evidence" value="ECO:0007669"/>
    <property type="project" value="TreeGrafter"/>
</dbReference>
<evidence type="ECO:0000256" key="13">
    <source>
        <dbReference type="ARBA" id="ARBA00023288"/>
    </source>
</evidence>
<evidence type="ECO:0000256" key="5">
    <source>
        <dbReference type="ARBA" id="ARBA00022679"/>
    </source>
</evidence>
<dbReference type="InterPro" id="IPR003587">
    <property type="entry name" value="Hint_dom_N"/>
</dbReference>
<dbReference type="SMART" id="SM00305">
    <property type="entry name" value="HintC"/>
    <property type="match status" value="1"/>
</dbReference>
<sequence>MTQTGAFHACAGWRSTVRRSFSQFKTVSLIFLILTGSSLQCMPGRGGSRRRGSRRSTPLVFKQHIPNVSETVLGASGQAEKKISAESDDFKKLIKNENKDIIFRDEENTGDDRYMSARCREKLNILAVSVRHRWPYLRLRVTEGWDSGKHHASDSLHYEGRAVDITTSDRDRTKYGMLARLAVDAGFDWVYYESRSHIHCSVKSESSEALRMGGCFPGNVYVISRENRQTKMSDLRVGDHVMTIAEDGTQTYTEVIAFMDKRDRVTSPFITITTENGATIRLTESHHIYTYRSGTDRHNDTLYSAERNFFDSSRTQVVFARDIVIGDMLYVTDSQRSNVIYNDHDFTHERSGVGYVHTDNIDMYRYDEESSNNDIVKVRRVVSIDRSRGRGIYAPLTVSGTLLVDGVLVSCYALVSHDDIPHKAMAPYRVLYQWSSLVLPSNIQSIIAGAEHQNGVHWYSKILHSLGTWVMPIDSLYPTKS</sequence>
<dbReference type="InterPro" id="IPR001767">
    <property type="entry name" value="Hedgehog_Hint"/>
</dbReference>
<evidence type="ECO:0000256" key="8">
    <source>
        <dbReference type="ARBA" id="ARBA00022801"/>
    </source>
</evidence>
<evidence type="ECO:0000256" key="2">
    <source>
        <dbReference type="ARBA" id="ARBA00022473"/>
    </source>
</evidence>
<keyword evidence="10" id="KW-0106">Calcium</keyword>
<evidence type="ECO:0000259" key="16">
    <source>
        <dbReference type="SMART" id="SM00305"/>
    </source>
</evidence>
<dbReference type="FunFam" id="3.30.1380.10:FF:000001">
    <property type="entry name" value="Indian hedgehog"/>
    <property type="match status" value="1"/>
</dbReference>
<evidence type="ECO:0000256" key="4">
    <source>
        <dbReference type="ARBA" id="ARBA00022670"/>
    </source>
</evidence>
<dbReference type="CDD" id="cd00081">
    <property type="entry name" value="Hint"/>
    <property type="match status" value="1"/>
</dbReference>
<keyword evidence="8 15" id="KW-0378">Hydrolase</keyword>
<dbReference type="Pfam" id="PF01079">
    <property type="entry name" value="Hint"/>
    <property type="match status" value="2"/>
</dbReference>
<keyword evidence="9 15" id="KW-0068">Autocatalytic cleavage</keyword>
<dbReference type="GO" id="GO:0016539">
    <property type="term" value="P:intein-mediated protein splicing"/>
    <property type="evidence" value="ECO:0007669"/>
    <property type="project" value="InterPro"/>
</dbReference>
<gene>
    <name evidence="18" type="primary">Hh</name>
</gene>
<dbReference type="SMART" id="SM00306">
    <property type="entry name" value="HintN"/>
    <property type="match status" value="1"/>
</dbReference>
<name>A0A1J0M5N0_9MOLL</name>
<keyword evidence="11 15" id="KW-0472">Membrane</keyword>
<dbReference type="GO" id="GO:0005789">
    <property type="term" value="C:endoplasmic reticulum membrane"/>
    <property type="evidence" value="ECO:0007669"/>
    <property type="project" value="UniProtKB-SubCell"/>
</dbReference>
<dbReference type="GO" id="GO:0008233">
    <property type="term" value="F:peptidase activity"/>
    <property type="evidence" value="ECO:0007669"/>
    <property type="project" value="UniProtKB-UniRule"/>
</dbReference>
<dbReference type="InterPro" id="IPR036844">
    <property type="entry name" value="Hint_dom_sf"/>
</dbReference>
<keyword evidence="3 15" id="KW-1003">Cell membrane</keyword>
<dbReference type="GO" id="GO:0005113">
    <property type="term" value="F:patched binding"/>
    <property type="evidence" value="ECO:0007669"/>
    <property type="project" value="TreeGrafter"/>
</dbReference>
<feature type="domain" description="Hint" evidence="16">
    <location>
        <begin position="372"/>
        <end position="417"/>
    </location>
</feature>
<keyword evidence="2 15" id="KW-0217">Developmental protein</keyword>
<dbReference type="AlphaFoldDB" id="A0A1J0M5N0"/>
<dbReference type="InterPro" id="IPR006141">
    <property type="entry name" value="Intein_N"/>
</dbReference>
<dbReference type="InterPro" id="IPR003586">
    <property type="entry name" value="Hint_dom_C"/>
</dbReference>
<keyword evidence="4 15" id="KW-0645">Protease</keyword>
<feature type="domain" description="Hint" evidence="17">
    <location>
        <begin position="213"/>
        <end position="333"/>
    </location>
</feature>
<accession>A0A1J0M5N0</accession>
<dbReference type="SUPFAM" id="SSF51294">
    <property type="entry name" value="Hedgehog/intein (Hint) domain"/>
    <property type="match status" value="1"/>
</dbReference>
<dbReference type="InterPro" id="IPR009045">
    <property type="entry name" value="Zn_M74/Hedgehog-like"/>
</dbReference>
<evidence type="ECO:0000256" key="3">
    <source>
        <dbReference type="ARBA" id="ARBA00022475"/>
    </source>
</evidence>
<evidence type="ECO:0000256" key="12">
    <source>
        <dbReference type="ARBA" id="ARBA00023139"/>
    </source>
</evidence>
<dbReference type="InterPro" id="IPR000320">
    <property type="entry name" value="Hedgehog_signalling_dom"/>
</dbReference>
<reference evidence="18" key="1">
    <citation type="journal article" date="2016" name="BMC Genomics">
        <title>Comparative transcriptomics enlarges the toolkit of known developmental genes in mollusks.</title>
        <authorList>
            <person name="De Oliveira A.L."/>
            <person name="Wollesen T."/>
            <person name="Kristof A."/>
            <person name="Scherholz M."/>
            <person name="Redl E."/>
            <person name="Todt C."/>
            <person name="Bleidorn C."/>
            <person name="Wanninger A."/>
        </authorList>
    </citation>
    <scope>NUCLEOTIDE SEQUENCE</scope>
</reference>
<comment type="subcellular location">
    <molecule>Protein hedgehog N-product</molecule>
    <subcellularLocation>
        <location evidence="15">Cell membrane</location>
        <topology evidence="15">Lipid-anchor</topology>
    </subcellularLocation>
</comment>
<keyword evidence="15" id="KW-0256">Endoplasmic reticulum</keyword>
<dbReference type="GO" id="GO:0016540">
    <property type="term" value="P:protein autoprocessing"/>
    <property type="evidence" value="ECO:0007669"/>
    <property type="project" value="InterPro"/>
</dbReference>
<evidence type="ECO:0000313" key="18">
    <source>
        <dbReference type="EMBL" id="APD15682.1"/>
    </source>
</evidence>
<keyword evidence="15" id="KW-0333">Golgi apparatus</keyword>